<evidence type="ECO:0000313" key="8">
    <source>
        <dbReference type="Proteomes" id="UP000289691"/>
    </source>
</evidence>
<evidence type="ECO:0000256" key="2">
    <source>
        <dbReference type="ARBA" id="ARBA00022475"/>
    </source>
</evidence>
<dbReference type="AlphaFoldDB" id="A0A498KZR5"/>
<keyword evidence="8" id="KW-1185">Reference proteome</keyword>
<keyword evidence="3 6" id="KW-0812">Transmembrane</keyword>
<keyword evidence="2" id="KW-1003">Cell membrane</keyword>
<feature type="transmembrane region" description="Helical" evidence="6">
    <location>
        <begin position="319"/>
        <end position="338"/>
    </location>
</feature>
<dbReference type="OrthoDB" id="30958at2157"/>
<dbReference type="CDD" id="cd06581">
    <property type="entry name" value="TM_PBP1_LivM_like"/>
    <property type="match status" value="1"/>
</dbReference>
<evidence type="ECO:0000256" key="6">
    <source>
        <dbReference type="SAM" id="Phobius"/>
    </source>
</evidence>
<accession>A0A498KZR5</accession>
<gene>
    <name evidence="7" type="ORF">EAF64_02720</name>
</gene>
<reference evidence="7 8" key="1">
    <citation type="submission" date="2019-01" db="EMBL/GenBank/DDBJ databases">
        <title>Halorientalis sp. F13-25 a new haloarchaeum isolated from hypersaline water.</title>
        <authorList>
            <person name="Ana D.-V."/>
            <person name="Cristina S.-P."/>
            <person name="Antonio V."/>
        </authorList>
    </citation>
    <scope>NUCLEOTIDE SEQUENCE [LARGE SCALE GENOMIC DNA]</scope>
    <source>
        <strain evidence="7 8">F13-25</strain>
    </source>
</reference>
<dbReference type="InterPro" id="IPR043428">
    <property type="entry name" value="LivM-like"/>
</dbReference>
<comment type="caution">
    <text evidence="7">The sequence shown here is derived from an EMBL/GenBank/DDBJ whole genome shotgun (WGS) entry which is preliminary data.</text>
</comment>
<evidence type="ECO:0000256" key="5">
    <source>
        <dbReference type="ARBA" id="ARBA00023136"/>
    </source>
</evidence>
<keyword evidence="5 6" id="KW-0472">Membrane</keyword>
<feature type="transmembrane region" description="Helical" evidence="6">
    <location>
        <begin position="199"/>
        <end position="219"/>
    </location>
</feature>
<feature type="transmembrane region" description="Helical" evidence="6">
    <location>
        <begin position="140"/>
        <end position="157"/>
    </location>
</feature>
<dbReference type="PANTHER" id="PTHR30482:SF10">
    <property type="entry name" value="HIGH-AFFINITY BRANCHED-CHAIN AMINO ACID TRANSPORT PROTEIN BRAE"/>
    <property type="match status" value="1"/>
</dbReference>
<evidence type="ECO:0000256" key="1">
    <source>
        <dbReference type="ARBA" id="ARBA00004651"/>
    </source>
</evidence>
<keyword evidence="4 6" id="KW-1133">Transmembrane helix</keyword>
<dbReference type="GO" id="GO:0015658">
    <property type="term" value="F:branched-chain amino acid transmembrane transporter activity"/>
    <property type="evidence" value="ECO:0007669"/>
    <property type="project" value="InterPro"/>
</dbReference>
<organism evidence="7 8">
    <name type="scientific">Halorientalis pallida</name>
    <dbReference type="NCBI Taxonomy" id="2479928"/>
    <lineage>
        <taxon>Archaea</taxon>
        <taxon>Methanobacteriati</taxon>
        <taxon>Methanobacteriota</taxon>
        <taxon>Stenosarchaea group</taxon>
        <taxon>Halobacteria</taxon>
        <taxon>Halobacteriales</taxon>
        <taxon>Haloarculaceae</taxon>
        <taxon>Halorientalis</taxon>
    </lineage>
</organism>
<feature type="transmembrane region" description="Helical" evidence="6">
    <location>
        <begin position="33"/>
        <end position="50"/>
    </location>
</feature>
<protein>
    <submittedName>
        <fullName evidence="7">Urea ABC transporter permease</fullName>
    </submittedName>
</protein>
<dbReference type="InterPro" id="IPR001851">
    <property type="entry name" value="ABC_transp_permease"/>
</dbReference>
<feature type="transmembrane region" description="Helical" evidence="6">
    <location>
        <begin position="62"/>
        <end position="80"/>
    </location>
</feature>
<dbReference type="GO" id="GO:0005886">
    <property type="term" value="C:plasma membrane"/>
    <property type="evidence" value="ECO:0007669"/>
    <property type="project" value="UniProtKB-SubCell"/>
</dbReference>
<proteinExistence type="predicted"/>
<sequence>MGVESDDTATRGPLGRLAAALHGPNTMGNSRRFWYLFGVVVLLFVFFPLYMLPSAVTNMSQYLSLVLLALSLAVVWGYTGVLSFGQVAFFGVAGYTYGIVAINVTGPLGTIAGLVVAVGIAALFAAILGYFMFYGGVSDVYVTILTLVVVLVLKTFLDQTAGDEWTIGEAALGGFNGMPGIPDLALGIGEPFLVFNDTVLFYAALLAVLVTYLGLRALLNSDYGRVMVAVREDEDRTEMLGYDVKRVKLTVFTFGGALAGLSGVLYVTYFNYISPSELSLTAASLPVIWVAVGGRKTLLGPIVATIFIERLGLFLSVNVGDWAFVINGLLLLVIVLLLPEGLLPGLRDLVSWIGDRRGDSDTDDTTDPTGEVIE</sequence>
<evidence type="ECO:0000256" key="3">
    <source>
        <dbReference type="ARBA" id="ARBA00022692"/>
    </source>
</evidence>
<feature type="transmembrane region" description="Helical" evidence="6">
    <location>
        <begin position="249"/>
        <end position="267"/>
    </location>
</feature>
<dbReference type="Pfam" id="PF02653">
    <property type="entry name" value="BPD_transp_2"/>
    <property type="match status" value="1"/>
</dbReference>
<feature type="transmembrane region" description="Helical" evidence="6">
    <location>
        <begin position="87"/>
        <end position="105"/>
    </location>
</feature>
<dbReference type="Proteomes" id="UP000289691">
    <property type="component" value="Unassembled WGS sequence"/>
</dbReference>
<feature type="transmembrane region" description="Helical" evidence="6">
    <location>
        <begin position="111"/>
        <end position="133"/>
    </location>
</feature>
<evidence type="ECO:0000256" key="4">
    <source>
        <dbReference type="ARBA" id="ARBA00022989"/>
    </source>
</evidence>
<name>A0A498KZR5_9EURY</name>
<dbReference type="RefSeq" id="WP_129067422.1">
    <property type="nucleotide sequence ID" value="NZ_RDFA01000001.1"/>
</dbReference>
<dbReference type="EMBL" id="RDFA01000001">
    <property type="protein sequence ID" value="RXK51559.1"/>
    <property type="molecule type" value="Genomic_DNA"/>
</dbReference>
<dbReference type="PANTHER" id="PTHR30482">
    <property type="entry name" value="HIGH-AFFINITY BRANCHED-CHAIN AMINO ACID TRANSPORT SYSTEM PERMEASE"/>
    <property type="match status" value="1"/>
</dbReference>
<comment type="subcellular location">
    <subcellularLocation>
        <location evidence="1">Cell membrane</location>
        <topology evidence="1">Multi-pass membrane protein</topology>
    </subcellularLocation>
</comment>
<feature type="transmembrane region" description="Helical" evidence="6">
    <location>
        <begin position="287"/>
        <end position="307"/>
    </location>
</feature>
<evidence type="ECO:0000313" key="7">
    <source>
        <dbReference type="EMBL" id="RXK51559.1"/>
    </source>
</evidence>